<dbReference type="AlphaFoldDB" id="A0A9E7FJH6"/>
<dbReference type="Proteomes" id="UP001055439">
    <property type="component" value="Chromosome 4"/>
</dbReference>
<evidence type="ECO:0000313" key="2">
    <source>
        <dbReference type="Proteomes" id="UP001055439"/>
    </source>
</evidence>
<sequence>MYIGSVVLQKGGEIGFGSPSFRSIHPSPFASIRHWRGCEERLMLDPGTPATSIEPWNRMGMDIKETRDADLFKRLSPRQCQNNQWLPSHQHLPPYAKSFLDRDQNWVPSKREINPAHNHAGAAKLCFGSCNVRYISCVMLNQVHPTASVPGYKQTQVTPELVYR</sequence>
<proteinExistence type="predicted"/>
<gene>
    <name evidence="1" type="ORF">MUK42_36945</name>
</gene>
<keyword evidence="2" id="KW-1185">Reference proteome</keyword>
<accession>A0A9E7FJH6</accession>
<name>A0A9E7FJH6_9LILI</name>
<evidence type="ECO:0000313" key="1">
    <source>
        <dbReference type="EMBL" id="URD97044.1"/>
    </source>
</evidence>
<dbReference type="EMBL" id="CP097506">
    <property type="protein sequence ID" value="URD97044.1"/>
    <property type="molecule type" value="Genomic_DNA"/>
</dbReference>
<reference evidence="1" key="1">
    <citation type="submission" date="2022-05" db="EMBL/GenBank/DDBJ databases">
        <title>The Musa troglodytarum L. genome provides insights into the mechanism of non-climacteric behaviour and enrichment of carotenoids.</title>
        <authorList>
            <person name="Wang J."/>
        </authorList>
    </citation>
    <scope>NUCLEOTIDE SEQUENCE</scope>
    <source>
        <tissue evidence="1">Leaf</tissue>
    </source>
</reference>
<organism evidence="1 2">
    <name type="scientific">Musa troglodytarum</name>
    <name type="common">fe'i banana</name>
    <dbReference type="NCBI Taxonomy" id="320322"/>
    <lineage>
        <taxon>Eukaryota</taxon>
        <taxon>Viridiplantae</taxon>
        <taxon>Streptophyta</taxon>
        <taxon>Embryophyta</taxon>
        <taxon>Tracheophyta</taxon>
        <taxon>Spermatophyta</taxon>
        <taxon>Magnoliopsida</taxon>
        <taxon>Liliopsida</taxon>
        <taxon>Zingiberales</taxon>
        <taxon>Musaceae</taxon>
        <taxon>Musa</taxon>
    </lineage>
</organism>
<protein>
    <submittedName>
        <fullName evidence="1">Uncharacterized protein</fullName>
    </submittedName>
</protein>